<sequence length="2333" mass="250511">MNGFSLENPFVPEYAALIKSTKTFTLTRGSNDYRVSMFLHAGAIFELRIHLCGLVSDVDIVPYADRLLVSGNAQPRIQLYQTDYHTNYSRGGGSLVWSDQPYGRFGRDVPAQIKPGTECVILEKGQEGDDYVIRYTIRNIKGNPSDQASQYYRNTTYNGYPVNHSYSSGVNSSGIYTAPHQMCDKQHVDLNQSISASTFTNTNINMFSMDPSLTFSELIYQSNSTIPLKDITRDGFCSREPTKNTYIYDTVTMPQASSFDRVSSSTYPYACVNQRPCALHTPHSYSDPRTEPSLTMPMAGPEYVPAPFNAKSSPWGMNDPSVIPMPNLNPHATLDNSCSAHPYPQSVQNYGPFESQCIQETVPVLFSLPASATQQPHISHSAPVVECILHAGHSSVLSDLNNTNAQSERVQRSFPPSEQFEPSHGTQPPRNIAATVTNGAFWDTDIPSTSNIIHPLVVPSIPTDISLPPGPNIPTTIPAHVGASPSVSVIHHAEEASSLSSSSKNTITSFIKERDNDIYPHGPEESAGVPAHIGAASSVSVISRSREAISGSSSSSKTTLTTIEEEKNGAIKFHHGWDIIRAIPAHNGAGSSMSVIHHAKEASSESSSLSKTALTRSIEEEREDGSKVNDNAEITIFPLRSGSVGSVVNEVRNGSSFKKEVRFSLPAVDHIINAGNNDSPSLTIGGSSSTVSGTGVDSIIRGIDAENEHTEVEPRLEGVGIFPTIQRIGRSIYTNIVTSSESAVAFGQQTVTRTSSQGLNAIAGNAITDHLEAAETSASKMSITEGTLSSGESLQISESTRPIVILPVNTQEVTSNVNVPRLIGREDSPAVVDGSINDLQDDVSVARVDTTSSQAIENVIQTVSEALTDTADKLQQQQSVETRSSESIIVDSSLSQVEVRFNSSSSAIGSTSTAVQVNETVHSGSIEKTAWTSTTQTASKVVEVVGETESHHQRNSSFVIIESSDLSPVNVVMSVPTTGSSSSSTTIQAAIQETSISLENKGSTVLSESDLNEMQSLLTDVSHAALTPPSVVSNNTPTPGPPLTSPAVSNRPIPIPHTSQDDLLPAYTNITLDQSAKTDSLVLVNTTNSQSDNLDFSSQSRSELVIGHEAGALGEEAVAEDVTSSSTSDLGSQQKRRPPLIRQISSFSDFVELDFEELSERDIISLSDSSDASGSGQGQGKLPSMIKVDTESSTITQEHRSDSSDMSIVQLESAKTQSELPATTTEYQSDIQTGGLYGQCLEDCCYFKGERSVDIIYEAEHQIAQSSSGISRSITDVQLNHDQIVETVSIKEGTDSNPVLLENSSVDNIKERSTSLCENAVTEHDEHATQAQVTTGSYLPLTDKGGVVSVGSSQGITGVKDVSETAAAAEPCGKITNVEVPFADDETVNDYKEVSATIIQLETNSKLITPYHDDTSLGPSSNTSQTNTESEAADLTSTGQVTGASRIYQEEVVDINLNTSLDSVSHIAGDDTEILTMPRTGITEELIPTSILAEATDIRNSVAGFDVSPQHVTSSSKINEEKKPVIRTVVQETEVSVGSNKVENSTDDGNKVPSSLESCSETTLIPSEVSQINVNPTPSASNSTEISRDSIGTTGTVKQFDQNRIPLGTPNRKIFIMSSPSVATLATINATASLGSFETVLPVNKELPMSQLTSKPSNGSEINLIVPEETHTGAVQAFTQYSDSTLTVDLQDDKTVDIETATTPSEAGSRPISVHFPDSRTVTLTTLIEDEDIDTILDSKSGRITSTAEDVHSPTPSKAGDVTTPATTYPSSPPFSKITDRQLVLPSLETSPSIPWTPTTDIQSTPDQKSEAIQDVKEETEVSVSQGFPSNEGSNSNRWPQFNLSTSQGASGAYPGLTSDNNNNTTRTNRTQHAPYLVSWADDKARYLAELSRYPVSFIQARVTIKSFNLDHRMLPLLVVVLRNDKSSSIISSTQAGFNTLTPSSSYDINTQVPPYTPVVVPDTPQPSMSFTDSSSSYQSSVSSIPSTTKVRFILIGVLTFLSGFLVLPMVIKKLCNRDRRRRMTIRLARKSSDPDFHRNQPSSPGSFLVGDKFVEGGLSPGSVTVGEKRLSNVHSAGLAGIGINKLNYIRYNHHAFSQPGDENHMNSNFDNPYGTPTYMIGQGFAISLSYAAHLPRKIPRALELPSLTDNLGNAQYHGQAISKPCPVPLKKARVISPAPPRTRLRPGVSSWLKNGSLPSSAVNYSNSQSPSVISTAKSSERSMVNNNFYDTHHHQPSKSPLSPPALMTYPYHNQSSLNGNSVMDDTKRNGCMIFLKDSPAAAPVSLNNLVTERAAPCKICPPSPASSATRTPPSARLLFPNAKMKKAPGIAF</sequence>
<feature type="region of interest" description="Disordered" evidence="1">
    <location>
        <begin position="1409"/>
        <end position="1438"/>
    </location>
</feature>
<feature type="region of interest" description="Disordered" evidence="1">
    <location>
        <begin position="600"/>
        <end position="626"/>
    </location>
</feature>
<gene>
    <name evidence="3" type="ORF">Clacol_002199</name>
</gene>
<feature type="region of interest" description="Disordered" evidence="1">
    <location>
        <begin position="403"/>
        <end position="430"/>
    </location>
</feature>
<dbReference type="Proteomes" id="UP001050691">
    <property type="component" value="Unassembled WGS sequence"/>
</dbReference>
<evidence type="ECO:0000256" key="1">
    <source>
        <dbReference type="SAM" id="MobiDB-lite"/>
    </source>
</evidence>
<name>A0AAV5A3G9_9AGAM</name>
<comment type="caution">
    <text evidence="3">The sequence shown here is derived from an EMBL/GenBank/DDBJ whole genome shotgun (WGS) entry which is preliminary data.</text>
</comment>
<dbReference type="EMBL" id="BPWL01000002">
    <property type="protein sequence ID" value="GJJ07992.1"/>
    <property type="molecule type" value="Genomic_DNA"/>
</dbReference>
<keyword evidence="2" id="KW-0472">Membrane</keyword>
<evidence type="ECO:0000256" key="2">
    <source>
        <dbReference type="SAM" id="Phobius"/>
    </source>
</evidence>
<evidence type="ECO:0000313" key="3">
    <source>
        <dbReference type="EMBL" id="GJJ07992.1"/>
    </source>
</evidence>
<feature type="region of interest" description="Disordered" evidence="1">
    <location>
        <begin position="1537"/>
        <end position="1557"/>
    </location>
</feature>
<feature type="compositionally biased region" description="Low complexity" evidence="1">
    <location>
        <begin position="1861"/>
        <end position="1870"/>
    </location>
</feature>
<feature type="compositionally biased region" description="Basic and acidic residues" evidence="1">
    <location>
        <begin position="1808"/>
        <end position="1820"/>
    </location>
</feature>
<feature type="transmembrane region" description="Helical" evidence="2">
    <location>
        <begin position="1993"/>
        <end position="2012"/>
    </location>
</feature>
<protein>
    <submittedName>
        <fullName evidence="3">Uncharacterized protein</fullName>
    </submittedName>
</protein>
<feature type="compositionally biased region" description="Polar residues" evidence="1">
    <location>
        <begin position="1822"/>
        <end position="1850"/>
    </location>
</feature>
<keyword evidence="4" id="KW-1185">Reference proteome</keyword>
<feature type="region of interest" description="Disordered" evidence="1">
    <location>
        <begin position="1116"/>
        <end position="1137"/>
    </location>
</feature>
<keyword evidence="2" id="KW-1133">Transmembrane helix</keyword>
<feature type="compositionally biased region" description="Low complexity" evidence="1">
    <location>
        <begin position="1763"/>
        <end position="1776"/>
    </location>
</feature>
<keyword evidence="2" id="KW-0812">Transmembrane</keyword>
<evidence type="ECO:0000313" key="4">
    <source>
        <dbReference type="Proteomes" id="UP001050691"/>
    </source>
</evidence>
<feature type="region of interest" description="Disordered" evidence="1">
    <location>
        <begin position="1745"/>
        <end position="1870"/>
    </location>
</feature>
<organism evidence="3 4">
    <name type="scientific">Clathrus columnatus</name>
    <dbReference type="NCBI Taxonomy" id="1419009"/>
    <lineage>
        <taxon>Eukaryota</taxon>
        <taxon>Fungi</taxon>
        <taxon>Dikarya</taxon>
        <taxon>Basidiomycota</taxon>
        <taxon>Agaricomycotina</taxon>
        <taxon>Agaricomycetes</taxon>
        <taxon>Phallomycetidae</taxon>
        <taxon>Phallales</taxon>
        <taxon>Clathraceae</taxon>
        <taxon>Clathrus</taxon>
    </lineage>
</organism>
<proteinExistence type="predicted"/>
<reference evidence="3" key="1">
    <citation type="submission" date="2021-10" db="EMBL/GenBank/DDBJ databases">
        <title>De novo Genome Assembly of Clathrus columnatus (Basidiomycota, Fungi) Using Illumina and Nanopore Sequence Data.</title>
        <authorList>
            <person name="Ogiso-Tanaka E."/>
            <person name="Itagaki H."/>
            <person name="Hosoya T."/>
            <person name="Hosaka K."/>
        </authorList>
    </citation>
    <scope>NUCLEOTIDE SEQUENCE</scope>
    <source>
        <strain evidence="3">MO-923</strain>
    </source>
</reference>
<feature type="compositionally biased region" description="Polar residues" evidence="1">
    <location>
        <begin position="1122"/>
        <end position="1133"/>
    </location>
</feature>
<feature type="region of interest" description="Disordered" evidence="1">
    <location>
        <begin position="1029"/>
        <end position="1053"/>
    </location>
</feature>
<feature type="compositionally biased region" description="Low complexity" evidence="1">
    <location>
        <begin position="1420"/>
        <end position="1430"/>
    </location>
</feature>
<accession>A0AAV5A3G9</accession>
<feature type="region of interest" description="Disordered" evidence="1">
    <location>
        <begin position="1167"/>
        <end position="1208"/>
    </location>
</feature>
<feature type="compositionally biased region" description="Low complexity" evidence="1">
    <location>
        <begin position="604"/>
        <end position="615"/>
    </location>
</feature>
<feature type="compositionally biased region" description="Polar residues" evidence="1">
    <location>
        <begin position="1788"/>
        <end position="1807"/>
    </location>
</feature>